<accession>A0A7Z0EHS9</accession>
<dbReference type="EMBL" id="JACCFS010000001">
    <property type="protein sequence ID" value="NYJ32154.1"/>
    <property type="molecule type" value="Genomic_DNA"/>
</dbReference>
<proteinExistence type="predicted"/>
<gene>
    <name evidence="2" type="ORF">HNR10_000035</name>
</gene>
<reference evidence="2 3" key="1">
    <citation type="submission" date="2020-07" db="EMBL/GenBank/DDBJ databases">
        <title>Sequencing the genomes of 1000 actinobacteria strains.</title>
        <authorList>
            <person name="Klenk H.-P."/>
        </authorList>
    </citation>
    <scope>NUCLEOTIDE SEQUENCE [LARGE SCALE GENOMIC DNA]</scope>
    <source>
        <strain evidence="2 3">DSM 44442</strain>
    </source>
</reference>
<sequence length="51" mass="5705">MPEDGQESRLVVLSEEDLSDEAPTRDADDPIHVERPRTPLTEGIGHGRPQR</sequence>
<keyword evidence="3" id="KW-1185">Reference proteome</keyword>
<evidence type="ECO:0000313" key="2">
    <source>
        <dbReference type="EMBL" id="NYJ32154.1"/>
    </source>
</evidence>
<comment type="caution">
    <text evidence="2">The sequence shown here is derived from an EMBL/GenBank/DDBJ whole genome shotgun (WGS) entry which is preliminary data.</text>
</comment>
<evidence type="ECO:0000256" key="1">
    <source>
        <dbReference type="SAM" id="MobiDB-lite"/>
    </source>
</evidence>
<evidence type="ECO:0000313" key="3">
    <source>
        <dbReference type="Proteomes" id="UP000572051"/>
    </source>
</evidence>
<feature type="region of interest" description="Disordered" evidence="1">
    <location>
        <begin position="1"/>
        <end position="51"/>
    </location>
</feature>
<name>A0A7Z0EHS9_9ACTN</name>
<feature type="compositionally biased region" description="Basic and acidic residues" evidence="1">
    <location>
        <begin position="22"/>
        <end position="37"/>
    </location>
</feature>
<protein>
    <submittedName>
        <fullName evidence="2">Uncharacterized protein</fullName>
    </submittedName>
</protein>
<organism evidence="2 3">
    <name type="scientific">Nocardiopsis aegyptia</name>
    <dbReference type="NCBI Taxonomy" id="220378"/>
    <lineage>
        <taxon>Bacteria</taxon>
        <taxon>Bacillati</taxon>
        <taxon>Actinomycetota</taxon>
        <taxon>Actinomycetes</taxon>
        <taxon>Streptosporangiales</taxon>
        <taxon>Nocardiopsidaceae</taxon>
        <taxon>Nocardiopsis</taxon>
    </lineage>
</organism>
<dbReference type="AlphaFoldDB" id="A0A7Z0EHS9"/>
<dbReference type="Proteomes" id="UP000572051">
    <property type="component" value="Unassembled WGS sequence"/>
</dbReference>